<sequence>MTDLLPPTIGVPGDISLRTNTPAGLLTTVCTWEVRRSGARAFFFSKVPSLEQALPPLPPPEVKRIDSIDTNRDDHPIPGQAVNPQPDRFPFGSQQTTCFCFAARLAKGAPFLGPTSSFVFVAGNNNNNNSNNNNNNNNNNAKWNTSVQPAAQTTWSRTLGSTECNPGTWKPSSSTCNVQDKGTSVLIFRFASHGMPSPPNGCSAQRQAAANQAKPGHFVRNARLCLPQPNPMPICACLLVFTFRVLPRPCASLSPPLQRAESRLCLARQRLEAAYPDGWNFAPVLWPL</sequence>
<dbReference type="AlphaFoldDB" id="A0A8E5HKP7"/>
<dbReference type="EMBL" id="CP072753">
    <property type="protein sequence ID" value="QUC17055.1"/>
    <property type="molecule type" value="Genomic_DNA"/>
</dbReference>
<dbReference type="Proteomes" id="UP000027002">
    <property type="component" value="Chromosome 1"/>
</dbReference>
<accession>A0A8E5HKP7</accession>
<name>A0A8E5HKP7_USTVR</name>
<evidence type="ECO:0000313" key="2">
    <source>
        <dbReference type="EMBL" id="QUC17055.1"/>
    </source>
</evidence>
<keyword evidence="3" id="KW-1185">Reference proteome</keyword>
<dbReference type="RefSeq" id="XP_042994728.1">
    <property type="nucleotide sequence ID" value="XM_043138794.1"/>
</dbReference>
<proteinExistence type="predicted"/>
<organism evidence="2 3">
    <name type="scientific">Ustilaginoidea virens</name>
    <name type="common">Rice false smut fungus</name>
    <name type="synonym">Villosiclava virens</name>
    <dbReference type="NCBI Taxonomy" id="1159556"/>
    <lineage>
        <taxon>Eukaryota</taxon>
        <taxon>Fungi</taxon>
        <taxon>Dikarya</taxon>
        <taxon>Ascomycota</taxon>
        <taxon>Pezizomycotina</taxon>
        <taxon>Sordariomycetes</taxon>
        <taxon>Hypocreomycetidae</taxon>
        <taxon>Hypocreales</taxon>
        <taxon>Clavicipitaceae</taxon>
        <taxon>Ustilaginoidea</taxon>
    </lineage>
</organism>
<feature type="region of interest" description="Disordered" evidence="1">
    <location>
        <begin position="124"/>
        <end position="144"/>
    </location>
</feature>
<protein>
    <submittedName>
        <fullName evidence="2">Uncharacterized protein</fullName>
    </submittedName>
</protein>
<feature type="compositionally biased region" description="Low complexity" evidence="1">
    <location>
        <begin position="124"/>
        <end position="140"/>
    </location>
</feature>
<evidence type="ECO:0000256" key="1">
    <source>
        <dbReference type="SAM" id="MobiDB-lite"/>
    </source>
</evidence>
<reference evidence="2" key="1">
    <citation type="submission" date="2020-03" db="EMBL/GenBank/DDBJ databases">
        <title>A mixture of massive structural variations and highly conserved coding sequences in Ustilaginoidea virens genome.</title>
        <authorList>
            <person name="Zhang K."/>
            <person name="Zhao Z."/>
            <person name="Zhang Z."/>
            <person name="Li Y."/>
            <person name="Hsiang T."/>
            <person name="Sun W."/>
        </authorList>
    </citation>
    <scope>NUCLEOTIDE SEQUENCE</scope>
    <source>
        <strain evidence="2">UV-8b</strain>
    </source>
</reference>
<dbReference type="KEGG" id="uvi:66062074"/>
<dbReference type="GeneID" id="66062074"/>
<gene>
    <name evidence="2" type="ORF">UV8b_01296</name>
</gene>
<evidence type="ECO:0000313" key="3">
    <source>
        <dbReference type="Proteomes" id="UP000027002"/>
    </source>
</evidence>